<name>A0A9J6RBV0_9BACI</name>
<dbReference type="EMBL" id="JAPRAT010000011">
    <property type="protein sequence ID" value="MCZ0703013.1"/>
    <property type="molecule type" value="Genomic_DNA"/>
</dbReference>
<gene>
    <name evidence="2" type="ORF">OWO01_07295</name>
</gene>
<proteinExistence type="predicted"/>
<accession>A0A9J6RBV0</accession>
<dbReference type="AlphaFoldDB" id="A0A9J6RBV0"/>
<protein>
    <submittedName>
        <fullName evidence="2">DUF6516 family protein</fullName>
    </submittedName>
</protein>
<organism evidence="2 3">
    <name type="scientific">Natronobacillus azotifigens</name>
    <dbReference type="NCBI Taxonomy" id="472978"/>
    <lineage>
        <taxon>Bacteria</taxon>
        <taxon>Bacillati</taxon>
        <taxon>Bacillota</taxon>
        <taxon>Bacilli</taxon>
        <taxon>Bacillales</taxon>
        <taxon>Bacillaceae</taxon>
        <taxon>Natronobacillus</taxon>
    </lineage>
</organism>
<evidence type="ECO:0000313" key="2">
    <source>
        <dbReference type="EMBL" id="MCZ0703013.1"/>
    </source>
</evidence>
<evidence type="ECO:0000313" key="3">
    <source>
        <dbReference type="Proteomes" id="UP001084197"/>
    </source>
</evidence>
<reference evidence="2" key="1">
    <citation type="submission" date="2022-11" db="EMBL/GenBank/DDBJ databases">
        <title>WGS of Natronobacillus azotifigens 24KS-1, an anaerobic diazotrophic haloalkaliphile from soda-rich habitats.</title>
        <authorList>
            <person name="Sorokin D.Y."/>
            <person name="Merkel A.Y."/>
        </authorList>
    </citation>
    <scope>NUCLEOTIDE SEQUENCE</scope>
    <source>
        <strain evidence="2">24KS-1</strain>
    </source>
</reference>
<feature type="region of interest" description="Disordered" evidence="1">
    <location>
        <begin position="100"/>
        <end position="132"/>
    </location>
</feature>
<sequence>MENRTYTDVHKLLLPADLPSILEEYKDIFENYGDIYGKDKVYPRMKLTSNLLSVLFPLIEHPVYGKTGLLAIEKYKDEKVTKYMYHWKIIIPKKGKHKQHISAWGNDPHDAKNTPPELQFKSEPHHHHHIPGDWNKRQDNWDVWTLDDAFRFVAHFIRNGEEYKPD</sequence>
<comment type="caution">
    <text evidence="2">The sequence shown here is derived from an EMBL/GenBank/DDBJ whole genome shotgun (WGS) entry which is preliminary data.</text>
</comment>
<keyword evidence="3" id="KW-1185">Reference proteome</keyword>
<dbReference type="Proteomes" id="UP001084197">
    <property type="component" value="Unassembled WGS sequence"/>
</dbReference>
<dbReference type="RefSeq" id="WP_268779783.1">
    <property type="nucleotide sequence ID" value="NZ_JAPRAT010000011.1"/>
</dbReference>
<evidence type="ECO:0000256" key="1">
    <source>
        <dbReference type="SAM" id="MobiDB-lite"/>
    </source>
</evidence>